<dbReference type="AlphaFoldDB" id="A0A0F4VPR0"/>
<dbReference type="Proteomes" id="UP000033731">
    <property type="component" value="Unassembled WGS sequence"/>
</dbReference>
<proteinExistence type="predicted"/>
<protein>
    <submittedName>
        <fullName evidence="1">Uncharacterized protein</fullName>
    </submittedName>
</protein>
<dbReference type="EMBL" id="JMTK01000001">
    <property type="protein sequence ID" value="KJZ82657.1"/>
    <property type="molecule type" value="Genomic_DNA"/>
</dbReference>
<evidence type="ECO:0000313" key="2">
    <source>
        <dbReference type="Proteomes" id="UP000033731"/>
    </source>
</evidence>
<organism evidence="1 2">
    <name type="scientific">Candidatus Liberibacter solanacearum</name>
    <dbReference type="NCBI Taxonomy" id="556287"/>
    <lineage>
        <taxon>Bacteria</taxon>
        <taxon>Pseudomonadati</taxon>
        <taxon>Pseudomonadota</taxon>
        <taxon>Alphaproteobacteria</taxon>
        <taxon>Hyphomicrobiales</taxon>
        <taxon>Rhizobiaceae</taxon>
        <taxon>Liberibacter</taxon>
    </lineage>
</organism>
<accession>A0A0F4VPR0</accession>
<sequence length="61" mass="6934">MDIKHLPSPDNDEYLTPTKIGERLDAPINPIDVNILLTYLGLQLRKADKKRGISQHLRGKI</sequence>
<name>A0A0F4VPR0_9HYPH</name>
<comment type="caution">
    <text evidence="1">The sequence shown here is derived from an EMBL/GenBank/DDBJ whole genome shotgun (WGS) entry which is preliminary data.</text>
</comment>
<keyword evidence="2" id="KW-1185">Reference proteome</keyword>
<gene>
    <name evidence="1" type="ORF">DJ66_0266</name>
</gene>
<dbReference type="PATRIC" id="fig|556287.8.peg.246"/>
<evidence type="ECO:0000313" key="1">
    <source>
        <dbReference type="EMBL" id="KJZ82657.1"/>
    </source>
</evidence>
<dbReference type="RefSeq" id="WP_045961134.1">
    <property type="nucleotide sequence ID" value="NZ_JNVH01000050.1"/>
</dbReference>
<reference evidence="1 2" key="1">
    <citation type="journal article" date="2015" name="Phytopathology">
        <title>Genomes of Candidatus Liberibacter solanacearum haplotype A from New Zealand and the USA suggest significant genome plasticity in the species.</title>
        <authorList>
            <person name="Thompson S.M."/>
            <person name="Johnson C.P."/>
            <person name="Lu A.Y."/>
            <person name="Frampton R.A."/>
            <person name="Sullivan K.L."/>
            <person name="Fiers M.W."/>
            <person name="Crowhurst R.N."/>
            <person name="Pitman A.R."/>
            <person name="Scott I."/>
            <person name="Gudmestad N.C."/>
            <person name="Smith G.R."/>
        </authorList>
    </citation>
    <scope>NUCLEOTIDE SEQUENCE [LARGE SCALE GENOMIC DNA]</scope>
    <source>
        <strain evidence="1 2">LsoNZ1</strain>
    </source>
</reference>